<keyword evidence="1" id="KW-0732">Signal</keyword>
<feature type="signal peptide" evidence="1">
    <location>
        <begin position="1"/>
        <end position="18"/>
    </location>
</feature>
<proteinExistence type="predicted"/>
<accession>A0ABR4WAJ2</accession>
<organism evidence="2 3">
    <name type="scientific">Alcanivorax jadensis T9</name>
    <dbReference type="NCBI Taxonomy" id="1177181"/>
    <lineage>
        <taxon>Bacteria</taxon>
        <taxon>Pseudomonadati</taxon>
        <taxon>Pseudomonadota</taxon>
        <taxon>Gammaproteobacteria</taxon>
        <taxon>Oceanospirillales</taxon>
        <taxon>Alcanivoracaceae</taxon>
        <taxon>Alcanivorax</taxon>
    </lineage>
</organism>
<comment type="caution">
    <text evidence="2">The sequence shown here is derived from an EMBL/GenBank/DDBJ whole genome shotgun (WGS) entry which is preliminary data.</text>
</comment>
<dbReference type="Proteomes" id="UP000029443">
    <property type="component" value="Unassembled WGS sequence"/>
</dbReference>
<dbReference type="RefSeq" id="WP_035249232.1">
    <property type="nucleotide sequence ID" value="NZ_ARXU01000011.1"/>
</dbReference>
<name>A0ABR4WAJ2_9GAMM</name>
<dbReference type="EMBL" id="ARXU01000011">
    <property type="protein sequence ID" value="KGD60434.1"/>
    <property type="molecule type" value="Genomic_DNA"/>
</dbReference>
<dbReference type="Gene3D" id="3.40.190.10">
    <property type="entry name" value="Periplasmic binding protein-like II"/>
    <property type="match status" value="1"/>
</dbReference>
<gene>
    <name evidence="2" type="ORF">T9A_02611</name>
</gene>
<keyword evidence="3" id="KW-1185">Reference proteome</keyword>
<sequence length="135" mass="14970">MKKILFSFLLMLAAAAQAEPVVVVSANSGLDALTQDEVRQIFNGQTRRVSGVSVKPLDLPSRGRARDGFYQQVLGKSAEQMKSYWARMIFTGRGMPPREVSSEQEMVMLVGSNRNFVGYLDASLVTPDLKVVYRP</sequence>
<evidence type="ECO:0000313" key="2">
    <source>
        <dbReference type="EMBL" id="KGD60434.1"/>
    </source>
</evidence>
<evidence type="ECO:0008006" key="4">
    <source>
        <dbReference type="Google" id="ProtNLM"/>
    </source>
</evidence>
<dbReference type="SUPFAM" id="SSF53850">
    <property type="entry name" value="Periplasmic binding protein-like II"/>
    <property type="match status" value="1"/>
</dbReference>
<reference evidence="2 3" key="1">
    <citation type="submission" date="2012-09" db="EMBL/GenBank/DDBJ databases">
        <title>Genome Sequence of alkane-degrading Bacterium Alcanivorax jadensis T9.</title>
        <authorList>
            <person name="Lai Q."/>
            <person name="Shao Z."/>
        </authorList>
    </citation>
    <scope>NUCLEOTIDE SEQUENCE [LARGE SCALE GENOMIC DNA]</scope>
    <source>
        <strain evidence="2 3">T9</strain>
    </source>
</reference>
<evidence type="ECO:0000256" key="1">
    <source>
        <dbReference type="SAM" id="SignalP"/>
    </source>
</evidence>
<protein>
    <recommendedName>
        <fullName evidence="4">Phosphate ABC transporter substrate-binding protein</fullName>
    </recommendedName>
</protein>
<feature type="chain" id="PRO_5047169181" description="Phosphate ABC transporter substrate-binding protein" evidence="1">
    <location>
        <begin position="19"/>
        <end position="135"/>
    </location>
</feature>
<evidence type="ECO:0000313" key="3">
    <source>
        <dbReference type="Proteomes" id="UP000029443"/>
    </source>
</evidence>